<evidence type="ECO:0000256" key="8">
    <source>
        <dbReference type="ARBA" id="ARBA00023242"/>
    </source>
</evidence>
<dbReference type="InterPro" id="IPR001129">
    <property type="entry name" value="Membr-assoc_MAPEG"/>
</dbReference>
<keyword evidence="4 9" id="KW-0812">Transmembrane</keyword>
<evidence type="ECO:0000256" key="1">
    <source>
        <dbReference type="ARBA" id="ARBA00004232"/>
    </source>
</evidence>
<dbReference type="FunFam" id="1.20.120.550:FF:000003">
    <property type="entry name" value="Leukotriene C4 synthase"/>
    <property type="match status" value="1"/>
</dbReference>
<comment type="caution">
    <text evidence="10">The sequence shown here is derived from an EMBL/GenBank/DDBJ whole genome shotgun (WGS) entry which is preliminary data.</text>
</comment>
<dbReference type="STRING" id="333673.A0A3M0J8Z3"/>
<dbReference type="InterPro" id="IPR050997">
    <property type="entry name" value="MAPEG"/>
</dbReference>
<proteinExistence type="inferred from homology"/>
<dbReference type="GO" id="GO:0031965">
    <property type="term" value="C:nuclear membrane"/>
    <property type="evidence" value="ECO:0007669"/>
    <property type="project" value="UniProtKB-SubCell"/>
</dbReference>
<gene>
    <name evidence="10" type="ORF">DUI87_26795</name>
</gene>
<evidence type="ECO:0000256" key="6">
    <source>
        <dbReference type="ARBA" id="ARBA00022989"/>
    </source>
</evidence>
<dbReference type="OrthoDB" id="410651at2759"/>
<dbReference type="EMBL" id="QRBI01000172">
    <property type="protein sequence ID" value="RMB96730.1"/>
    <property type="molecule type" value="Genomic_DNA"/>
</dbReference>
<sequence>MRDQIDLLAAVTLLGVLEQGKCPLYNANIKVICNLQWLEVAKIKAAYFAMQVIYARRKYKISPPETTGHPEFERTFRAQANCSEYFPIFISLLWVAGIFFHQGVAAACGLLYLYTRLKYFQGYAVAAQGRLGPLYASAWLLWVLVGLALAGLLAHFLWPSSSTWMAALVWPLQLHGAW</sequence>
<dbReference type="GO" id="GO:0004364">
    <property type="term" value="F:glutathione transferase activity"/>
    <property type="evidence" value="ECO:0007669"/>
    <property type="project" value="TreeGrafter"/>
</dbReference>
<comment type="subcellular location">
    <subcellularLocation>
        <location evidence="2">Endoplasmic reticulum membrane</location>
        <topology evidence="2">Multi-pass membrane protein</topology>
    </subcellularLocation>
    <subcellularLocation>
        <location evidence="1">Nucleus membrane</location>
        <topology evidence="1">Multi-pass membrane protein</topology>
    </subcellularLocation>
</comment>
<evidence type="ECO:0000313" key="10">
    <source>
        <dbReference type="EMBL" id="RMB96730.1"/>
    </source>
</evidence>
<evidence type="ECO:0000256" key="3">
    <source>
        <dbReference type="ARBA" id="ARBA00010459"/>
    </source>
</evidence>
<dbReference type="AlphaFoldDB" id="A0A3M0J8Z3"/>
<dbReference type="Gene3D" id="1.20.120.550">
    <property type="entry name" value="Membrane associated eicosanoid/glutathione metabolism-like domain"/>
    <property type="match status" value="1"/>
</dbReference>
<dbReference type="PANTHER" id="PTHR10250:SF4">
    <property type="entry name" value="LEUKOTRIENE C4 SYNTHASE"/>
    <property type="match status" value="1"/>
</dbReference>
<dbReference type="SUPFAM" id="SSF161084">
    <property type="entry name" value="MAPEG domain-like"/>
    <property type="match status" value="1"/>
</dbReference>
<evidence type="ECO:0000256" key="4">
    <source>
        <dbReference type="ARBA" id="ARBA00022692"/>
    </source>
</evidence>
<keyword evidence="5" id="KW-0434">Leukotriene biosynthesis</keyword>
<evidence type="ECO:0000313" key="11">
    <source>
        <dbReference type="Proteomes" id="UP000269221"/>
    </source>
</evidence>
<dbReference type="GO" id="GO:0019370">
    <property type="term" value="P:leukotriene biosynthetic process"/>
    <property type="evidence" value="ECO:0007669"/>
    <property type="project" value="UniProtKB-KW"/>
</dbReference>
<evidence type="ECO:0000256" key="2">
    <source>
        <dbReference type="ARBA" id="ARBA00004477"/>
    </source>
</evidence>
<comment type="similarity">
    <text evidence="3">Belongs to the MAPEG family.</text>
</comment>
<keyword evidence="6 9" id="KW-1133">Transmembrane helix</keyword>
<dbReference type="GO" id="GO:0005789">
    <property type="term" value="C:endoplasmic reticulum membrane"/>
    <property type="evidence" value="ECO:0007669"/>
    <property type="project" value="UniProtKB-SubCell"/>
</dbReference>
<keyword evidence="8" id="KW-0539">Nucleus</keyword>
<dbReference type="GO" id="GO:0004464">
    <property type="term" value="F:leukotriene-C4 synthase activity"/>
    <property type="evidence" value="ECO:0007669"/>
    <property type="project" value="TreeGrafter"/>
</dbReference>
<reference evidence="10 11" key="1">
    <citation type="submission" date="2018-07" db="EMBL/GenBank/DDBJ databases">
        <title>A high quality draft genome assembly of the barn swallow (H. rustica rustica).</title>
        <authorList>
            <person name="Formenti G."/>
            <person name="Chiara M."/>
            <person name="Poveda L."/>
            <person name="Francoijs K.-J."/>
            <person name="Bonisoli-Alquati A."/>
            <person name="Canova L."/>
            <person name="Gianfranceschi L."/>
            <person name="Horner D.S."/>
            <person name="Saino N."/>
        </authorList>
    </citation>
    <scope>NUCLEOTIDE SEQUENCE [LARGE SCALE GENOMIC DNA]</scope>
    <source>
        <strain evidence="10">Chelidonia</strain>
        <tissue evidence="10">Blood</tissue>
    </source>
</reference>
<feature type="transmembrane region" description="Helical" evidence="9">
    <location>
        <begin position="134"/>
        <end position="158"/>
    </location>
</feature>
<dbReference type="InterPro" id="IPR023352">
    <property type="entry name" value="MAPEG-like_dom_sf"/>
</dbReference>
<dbReference type="Proteomes" id="UP000269221">
    <property type="component" value="Unassembled WGS sequence"/>
</dbReference>
<name>A0A3M0J8Z3_HIRRU</name>
<evidence type="ECO:0000256" key="5">
    <source>
        <dbReference type="ARBA" id="ARBA00022751"/>
    </source>
</evidence>
<dbReference type="PANTHER" id="PTHR10250">
    <property type="entry name" value="MICROSOMAL GLUTATHIONE S-TRANSFERASE"/>
    <property type="match status" value="1"/>
</dbReference>
<evidence type="ECO:0000256" key="7">
    <source>
        <dbReference type="ARBA" id="ARBA00023136"/>
    </source>
</evidence>
<keyword evidence="7 9" id="KW-0472">Membrane</keyword>
<protein>
    <recommendedName>
        <fullName evidence="12">Leukotriene C4 synthase</fullName>
    </recommendedName>
</protein>
<accession>A0A3M0J8Z3</accession>
<evidence type="ECO:0008006" key="12">
    <source>
        <dbReference type="Google" id="ProtNLM"/>
    </source>
</evidence>
<evidence type="ECO:0000256" key="9">
    <source>
        <dbReference type="SAM" id="Phobius"/>
    </source>
</evidence>
<feature type="transmembrane region" description="Helical" evidence="9">
    <location>
        <begin position="85"/>
        <end position="113"/>
    </location>
</feature>
<dbReference type="Pfam" id="PF01124">
    <property type="entry name" value="MAPEG"/>
    <property type="match status" value="1"/>
</dbReference>
<keyword evidence="11" id="KW-1185">Reference proteome</keyword>
<dbReference type="GO" id="GO:0004602">
    <property type="term" value="F:glutathione peroxidase activity"/>
    <property type="evidence" value="ECO:0007669"/>
    <property type="project" value="TreeGrafter"/>
</dbReference>
<organism evidence="10 11">
    <name type="scientific">Hirundo rustica rustica</name>
    <dbReference type="NCBI Taxonomy" id="333673"/>
    <lineage>
        <taxon>Eukaryota</taxon>
        <taxon>Metazoa</taxon>
        <taxon>Chordata</taxon>
        <taxon>Craniata</taxon>
        <taxon>Vertebrata</taxon>
        <taxon>Euteleostomi</taxon>
        <taxon>Archelosauria</taxon>
        <taxon>Archosauria</taxon>
        <taxon>Dinosauria</taxon>
        <taxon>Saurischia</taxon>
        <taxon>Theropoda</taxon>
        <taxon>Coelurosauria</taxon>
        <taxon>Aves</taxon>
        <taxon>Neognathae</taxon>
        <taxon>Neoaves</taxon>
        <taxon>Telluraves</taxon>
        <taxon>Australaves</taxon>
        <taxon>Passeriformes</taxon>
        <taxon>Sylvioidea</taxon>
        <taxon>Hirundinidae</taxon>
        <taxon>Hirundo</taxon>
    </lineage>
</organism>